<keyword evidence="2" id="KW-1185">Reference proteome</keyword>
<protein>
    <recommendedName>
        <fullName evidence="3">AraC family transcriptional regulator</fullName>
    </recommendedName>
</protein>
<evidence type="ECO:0008006" key="3">
    <source>
        <dbReference type="Google" id="ProtNLM"/>
    </source>
</evidence>
<evidence type="ECO:0000313" key="1">
    <source>
        <dbReference type="EMBL" id="MFD2568996.1"/>
    </source>
</evidence>
<gene>
    <name evidence="1" type="ORF">ACFSUS_00015</name>
</gene>
<dbReference type="EMBL" id="JBHULN010000001">
    <property type="protein sequence ID" value="MFD2568996.1"/>
    <property type="molecule type" value="Genomic_DNA"/>
</dbReference>
<dbReference type="RefSeq" id="WP_381517300.1">
    <property type="nucleotide sequence ID" value="NZ_JBHULN010000001.1"/>
</dbReference>
<proteinExistence type="predicted"/>
<evidence type="ECO:0000313" key="2">
    <source>
        <dbReference type="Proteomes" id="UP001597469"/>
    </source>
</evidence>
<sequence length="117" mass="13259">MPRIPQLIFVVPPSVHVLDLTGPVQVFYEAVDYGASYQLLYCSFQCPVTSSAGLNFGAVMGYQDVKAEPGDYVFLPGMAMEYIRSQEFKQETAFFDWLRQQHRKGTFSKTYKAQVVS</sequence>
<dbReference type="InterPro" id="IPR029062">
    <property type="entry name" value="Class_I_gatase-like"/>
</dbReference>
<dbReference type="Gene3D" id="3.40.50.880">
    <property type="match status" value="1"/>
</dbReference>
<accession>A0ABW5LXL7</accession>
<dbReference type="SUPFAM" id="SSF52317">
    <property type="entry name" value="Class I glutamine amidotransferase-like"/>
    <property type="match status" value="1"/>
</dbReference>
<organism evidence="1 2">
    <name type="scientific">Spirosoma soli</name>
    <dbReference type="NCBI Taxonomy" id="1770529"/>
    <lineage>
        <taxon>Bacteria</taxon>
        <taxon>Pseudomonadati</taxon>
        <taxon>Bacteroidota</taxon>
        <taxon>Cytophagia</taxon>
        <taxon>Cytophagales</taxon>
        <taxon>Cytophagaceae</taxon>
        <taxon>Spirosoma</taxon>
    </lineage>
</organism>
<reference evidence="2" key="1">
    <citation type="journal article" date="2019" name="Int. J. Syst. Evol. Microbiol.">
        <title>The Global Catalogue of Microorganisms (GCM) 10K type strain sequencing project: providing services to taxonomists for standard genome sequencing and annotation.</title>
        <authorList>
            <consortium name="The Broad Institute Genomics Platform"/>
            <consortium name="The Broad Institute Genome Sequencing Center for Infectious Disease"/>
            <person name="Wu L."/>
            <person name="Ma J."/>
        </authorList>
    </citation>
    <scope>NUCLEOTIDE SEQUENCE [LARGE SCALE GENOMIC DNA]</scope>
    <source>
        <strain evidence="2">KCTC 42805</strain>
    </source>
</reference>
<name>A0ABW5LXL7_9BACT</name>
<dbReference type="Proteomes" id="UP001597469">
    <property type="component" value="Unassembled WGS sequence"/>
</dbReference>
<comment type="caution">
    <text evidence="1">The sequence shown here is derived from an EMBL/GenBank/DDBJ whole genome shotgun (WGS) entry which is preliminary data.</text>
</comment>